<dbReference type="PANTHER" id="PTHR38459:SF1">
    <property type="entry name" value="PROPHAGE BACTOPRENOL-LINKED GLUCOSE TRANSLOCASE HOMOLOG"/>
    <property type="match status" value="1"/>
</dbReference>
<comment type="subcellular location">
    <subcellularLocation>
        <location evidence="1">Membrane</location>
        <topology evidence="1">Multi-pass membrane protein</topology>
    </subcellularLocation>
</comment>
<evidence type="ECO:0000256" key="4">
    <source>
        <dbReference type="ARBA" id="ARBA00022989"/>
    </source>
</evidence>
<dbReference type="GO" id="GO:0000271">
    <property type="term" value="P:polysaccharide biosynthetic process"/>
    <property type="evidence" value="ECO:0007669"/>
    <property type="project" value="InterPro"/>
</dbReference>
<dbReference type="AlphaFoldDB" id="U4TNE1"/>
<name>U4TNE1_9LACO</name>
<organism evidence="8 9">
    <name type="scientific">Schleiferilactobacillus shenzhenensis LY-73</name>
    <dbReference type="NCBI Taxonomy" id="1231336"/>
    <lineage>
        <taxon>Bacteria</taxon>
        <taxon>Bacillati</taxon>
        <taxon>Bacillota</taxon>
        <taxon>Bacilli</taxon>
        <taxon>Lactobacillales</taxon>
        <taxon>Lactobacillaceae</taxon>
        <taxon>Schleiferilactobacillus</taxon>
    </lineage>
</organism>
<feature type="transmembrane region" description="Helical" evidence="6">
    <location>
        <begin position="12"/>
        <end position="32"/>
    </location>
</feature>
<reference evidence="9" key="1">
    <citation type="journal article" date="2013" name="Genome Announc.">
        <title>Whole-Genome Sequencing of Lactobacillus shenzhenensis Strain LY-73T.</title>
        <authorList>
            <person name="Lin Z."/>
            <person name="Liu Z."/>
            <person name="Yang R."/>
            <person name="Zou Y."/>
            <person name="Wan D."/>
            <person name="Chen J."/>
            <person name="Guo M."/>
            <person name="Zhao J."/>
            <person name="Fang C."/>
            <person name="Yang R."/>
            <person name="Liu F."/>
        </authorList>
    </citation>
    <scope>NUCLEOTIDE SEQUENCE [LARGE SCALE GENOMIC DNA]</scope>
    <source>
        <strain evidence="9">LY-73</strain>
    </source>
</reference>
<accession>U4TNE1</accession>
<sequence length="147" mass="16269">MATVKRLLTQFVQFGAVGALNTALTYGIYLLLYQHISPTLAMAVGYGLTSLLGLALNKQWVFKDRGGQLSWVTFKYYATYGTTFLLSLLLTSLWVDGFRLPAALAPMFSLAVTVPVNFFLSKYWVFTQKGAPLHASKHTASRPTNHS</sequence>
<proteinExistence type="inferred from homology"/>
<evidence type="ECO:0000313" key="8">
    <source>
        <dbReference type="EMBL" id="ERL66391.1"/>
    </source>
</evidence>
<dbReference type="HOGENOM" id="CLU_083873_4_1_9"/>
<keyword evidence="4 6" id="KW-1133">Transmembrane helix</keyword>
<dbReference type="InterPro" id="IPR007267">
    <property type="entry name" value="GtrA_DPMS_TM"/>
</dbReference>
<feature type="transmembrane region" description="Helical" evidence="6">
    <location>
        <begin position="101"/>
        <end position="120"/>
    </location>
</feature>
<feature type="domain" description="GtrA/DPMS transmembrane" evidence="7">
    <location>
        <begin position="13"/>
        <end position="126"/>
    </location>
</feature>
<evidence type="ECO:0000256" key="6">
    <source>
        <dbReference type="SAM" id="Phobius"/>
    </source>
</evidence>
<dbReference type="EMBL" id="KI271582">
    <property type="protein sequence ID" value="ERL66391.1"/>
    <property type="molecule type" value="Genomic_DNA"/>
</dbReference>
<evidence type="ECO:0000256" key="1">
    <source>
        <dbReference type="ARBA" id="ARBA00004141"/>
    </source>
</evidence>
<evidence type="ECO:0000313" key="9">
    <source>
        <dbReference type="Proteomes" id="UP000030647"/>
    </source>
</evidence>
<evidence type="ECO:0000256" key="2">
    <source>
        <dbReference type="ARBA" id="ARBA00009399"/>
    </source>
</evidence>
<keyword evidence="5 6" id="KW-0472">Membrane</keyword>
<dbReference type="GO" id="GO:0005886">
    <property type="term" value="C:plasma membrane"/>
    <property type="evidence" value="ECO:0007669"/>
    <property type="project" value="TreeGrafter"/>
</dbReference>
<dbReference type="Pfam" id="PF04138">
    <property type="entry name" value="GtrA_DPMS_TM"/>
    <property type="match status" value="1"/>
</dbReference>
<dbReference type="PANTHER" id="PTHR38459">
    <property type="entry name" value="PROPHAGE BACTOPRENOL-LINKED GLUCOSE TRANSLOCASE HOMOLOG"/>
    <property type="match status" value="1"/>
</dbReference>
<dbReference type="InterPro" id="IPR051401">
    <property type="entry name" value="GtrA_CellWall_Glycosyl"/>
</dbReference>
<protein>
    <recommendedName>
        <fullName evidence="7">GtrA/DPMS transmembrane domain-containing protein</fullName>
    </recommendedName>
</protein>
<comment type="similarity">
    <text evidence="2">Belongs to the GtrA family.</text>
</comment>
<feature type="transmembrane region" description="Helical" evidence="6">
    <location>
        <begin position="38"/>
        <end position="56"/>
    </location>
</feature>
<dbReference type="STRING" id="1231336.L248_0070"/>
<gene>
    <name evidence="8" type="ORF">L248_0070</name>
</gene>
<dbReference type="Proteomes" id="UP000030647">
    <property type="component" value="Unassembled WGS sequence"/>
</dbReference>
<evidence type="ECO:0000256" key="3">
    <source>
        <dbReference type="ARBA" id="ARBA00022692"/>
    </source>
</evidence>
<evidence type="ECO:0000259" key="7">
    <source>
        <dbReference type="Pfam" id="PF04138"/>
    </source>
</evidence>
<evidence type="ECO:0000256" key="5">
    <source>
        <dbReference type="ARBA" id="ARBA00023136"/>
    </source>
</evidence>
<keyword evidence="3 6" id="KW-0812">Transmembrane</keyword>
<feature type="transmembrane region" description="Helical" evidence="6">
    <location>
        <begin position="77"/>
        <end position="95"/>
    </location>
</feature>
<dbReference type="eggNOG" id="COG2246">
    <property type="taxonomic scope" value="Bacteria"/>
</dbReference>
<keyword evidence="9" id="KW-1185">Reference proteome</keyword>